<dbReference type="Proteomes" id="UP000193689">
    <property type="component" value="Unassembled WGS sequence"/>
</dbReference>
<keyword evidence="1" id="KW-0732">Signal</keyword>
<name>A0A1Y2DQW2_9PEZI</name>
<feature type="chain" id="PRO_5012440700" description="Secreted protein" evidence="1">
    <location>
        <begin position="31"/>
        <end position="70"/>
    </location>
</feature>
<keyword evidence="3" id="KW-1185">Reference proteome</keyword>
<dbReference type="RefSeq" id="XP_040713769.1">
    <property type="nucleotide sequence ID" value="XM_040860736.1"/>
</dbReference>
<proteinExistence type="predicted"/>
<dbReference type="AlphaFoldDB" id="A0A1Y2DQW2"/>
<evidence type="ECO:0008006" key="4">
    <source>
        <dbReference type="Google" id="ProtNLM"/>
    </source>
</evidence>
<feature type="signal peptide" evidence="1">
    <location>
        <begin position="1"/>
        <end position="30"/>
    </location>
</feature>
<gene>
    <name evidence="2" type="ORF">BCR38DRAFT_440894</name>
</gene>
<dbReference type="GeneID" id="63776948"/>
<reference evidence="2 3" key="1">
    <citation type="submission" date="2016-07" db="EMBL/GenBank/DDBJ databases">
        <title>Pervasive Adenine N6-methylation of Active Genes in Fungi.</title>
        <authorList>
            <consortium name="DOE Joint Genome Institute"/>
            <person name="Mondo S.J."/>
            <person name="Dannebaum R.O."/>
            <person name="Kuo R.C."/>
            <person name="Labutti K."/>
            <person name="Haridas S."/>
            <person name="Kuo A."/>
            <person name="Salamov A."/>
            <person name="Ahrendt S.R."/>
            <person name="Lipzen A."/>
            <person name="Sullivan W."/>
            <person name="Andreopoulos W.B."/>
            <person name="Clum A."/>
            <person name="Lindquist E."/>
            <person name="Daum C."/>
            <person name="Ramamoorthy G.K."/>
            <person name="Gryganskyi A."/>
            <person name="Culley D."/>
            <person name="Magnuson J.K."/>
            <person name="James T.Y."/>
            <person name="O'Malley M.A."/>
            <person name="Stajich J.E."/>
            <person name="Spatafora J.W."/>
            <person name="Visel A."/>
            <person name="Grigoriev I.V."/>
        </authorList>
    </citation>
    <scope>NUCLEOTIDE SEQUENCE [LARGE SCALE GENOMIC DNA]</scope>
    <source>
        <strain evidence="2 3">CBS 129021</strain>
    </source>
</reference>
<evidence type="ECO:0000313" key="3">
    <source>
        <dbReference type="Proteomes" id="UP000193689"/>
    </source>
</evidence>
<dbReference type="EMBL" id="MCFJ01000010">
    <property type="protein sequence ID" value="ORY61692.1"/>
    <property type="molecule type" value="Genomic_DNA"/>
</dbReference>
<dbReference type="InParanoid" id="A0A1Y2DQW2"/>
<comment type="caution">
    <text evidence="2">The sequence shown here is derived from an EMBL/GenBank/DDBJ whole genome shotgun (WGS) entry which is preliminary data.</text>
</comment>
<evidence type="ECO:0000313" key="2">
    <source>
        <dbReference type="EMBL" id="ORY61692.1"/>
    </source>
</evidence>
<protein>
    <recommendedName>
        <fullName evidence="4">Secreted protein</fullName>
    </recommendedName>
</protein>
<organism evidence="2 3">
    <name type="scientific">Pseudomassariella vexata</name>
    <dbReference type="NCBI Taxonomy" id="1141098"/>
    <lineage>
        <taxon>Eukaryota</taxon>
        <taxon>Fungi</taxon>
        <taxon>Dikarya</taxon>
        <taxon>Ascomycota</taxon>
        <taxon>Pezizomycotina</taxon>
        <taxon>Sordariomycetes</taxon>
        <taxon>Xylariomycetidae</taxon>
        <taxon>Amphisphaeriales</taxon>
        <taxon>Pseudomassariaceae</taxon>
        <taxon>Pseudomassariella</taxon>
    </lineage>
</organism>
<evidence type="ECO:0000256" key="1">
    <source>
        <dbReference type="SAM" id="SignalP"/>
    </source>
</evidence>
<accession>A0A1Y2DQW2</accession>
<sequence>MWFVHSSQVGDLSILIVLTVVLQRMKMTQADGPTELSYASRSTYSTDCISKRYLAIRPCVCQKLLEAGFC</sequence>